<dbReference type="InterPro" id="IPR053080">
    <property type="entry name" value="PP1_regulatory_subunit_27"/>
</dbReference>
<dbReference type="PROSITE" id="PS50297">
    <property type="entry name" value="ANK_REP_REGION"/>
    <property type="match status" value="2"/>
</dbReference>
<organism evidence="2 3">
    <name type="scientific">Delftia deserti</name>
    <dbReference type="NCBI Taxonomy" id="1651218"/>
    <lineage>
        <taxon>Bacteria</taxon>
        <taxon>Pseudomonadati</taxon>
        <taxon>Pseudomonadota</taxon>
        <taxon>Betaproteobacteria</taxon>
        <taxon>Burkholderiales</taxon>
        <taxon>Comamonadaceae</taxon>
        <taxon>Delftia</taxon>
    </lineage>
</organism>
<dbReference type="Gene3D" id="1.25.40.20">
    <property type="entry name" value="Ankyrin repeat-containing domain"/>
    <property type="match status" value="1"/>
</dbReference>
<keyword evidence="1" id="KW-0040">ANK repeat</keyword>
<comment type="caution">
    <text evidence="2">The sequence shown here is derived from an EMBL/GenBank/DDBJ whole genome shotgun (WGS) entry which is preliminary data.</text>
</comment>
<feature type="repeat" description="ANK" evidence="1">
    <location>
        <begin position="98"/>
        <end position="130"/>
    </location>
</feature>
<dbReference type="PANTHER" id="PTHR46899">
    <property type="entry name" value="PROTEIN PHOSPHATASE 1 REGULATORY SUBUNIT 27"/>
    <property type="match status" value="1"/>
</dbReference>
<reference evidence="3" key="1">
    <citation type="journal article" date="2019" name="Int. J. Syst. Evol. Microbiol.">
        <title>The Global Catalogue of Microorganisms (GCM) 10K type strain sequencing project: providing services to taxonomists for standard genome sequencing and annotation.</title>
        <authorList>
            <consortium name="The Broad Institute Genomics Platform"/>
            <consortium name="The Broad Institute Genome Sequencing Center for Infectious Disease"/>
            <person name="Wu L."/>
            <person name="Ma J."/>
        </authorList>
    </citation>
    <scope>NUCLEOTIDE SEQUENCE [LARGE SCALE GENOMIC DNA]</scope>
    <source>
        <strain evidence="3">CCUG 62793</strain>
    </source>
</reference>
<evidence type="ECO:0000313" key="2">
    <source>
        <dbReference type="EMBL" id="MFD2317469.1"/>
    </source>
</evidence>
<gene>
    <name evidence="2" type="ORF">ACFSPV_02015</name>
</gene>
<dbReference type="RefSeq" id="WP_380108650.1">
    <property type="nucleotide sequence ID" value="NZ_JBHSIH010000001.1"/>
</dbReference>
<dbReference type="SMART" id="SM00248">
    <property type="entry name" value="ANK"/>
    <property type="match status" value="2"/>
</dbReference>
<dbReference type="PANTHER" id="PTHR46899:SF3">
    <property type="entry name" value="PROTEIN PHOSPHATASE 1 REGULATORY SUBUNIT 27"/>
    <property type="match status" value="1"/>
</dbReference>
<proteinExistence type="predicted"/>
<dbReference type="Pfam" id="PF12796">
    <property type="entry name" value="Ank_2"/>
    <property type="match status" value="1"/>
</dbReference>
<accession>A0ABW5EK30</accession>
<keyword evidence="3" id="KW-1185">Reference proteome</keyword>
<dbReference type="PROSITE" id="PS50088">
    <property type="entry name" value="ANK_REPEAT"/>
    <property type="match status" value="2"/>
</dbReference>
<dbReference type="EMBL" id="JBHUIG010000002">
    <property type="protein sequence ID" value="MFD2317469.1"/>
    <property type="molecule type" value="Genomic_DNA"/>
</dbReference>
<dbReference type="InterPro" id="IPR002110">
    <property type="entry name" value="Ankyrin_rpt"/>
</dbReference>
<dbReference type="InterPro" id="IPR036770">
    <property type="entry name" value="Ankyrin_rpt-contain_sf"/>
</dbReference>
<dbReference type="SUPFAM" id="SSF48403">
    <property type="entry name" value="Ankyrin repeat"/>
    <property type="match status" value="1"/>
</dbReference>
<dbReference type="Proteomes" id="UP001597287">
    <property type="component" value="Unassembled WGS sequence"/>
</dbReference>
<feature type="repeat" description="ANK" evidence="1">
    <location>
        <begin position="65"/>
        <end position="97"/>
    </location>
</feature>
<evidence type="ECO:0000313" key="3">
    <source>
        <dbReference type="Proteomes" id="UP001597287"/>
    </source>
</evidence>
<sequence length="152" mass="17026">MNENLEIFGDIYFDRKNPFLEKLDILKVNDEFIKELLIYATQQKKEWAIIALLKHGASVDTILLGGSSLINYASAAGMLDLLNYLLSNGFDVNHVDEDGATPLYDALVEGNYLVAKALIRKGADVNFRSMGVTPAEYIERKGLKKIIDIENE</sequence>
<name>A0ABW5EK30_9BURK</name>
<evidence type="ECO:0000256" key="1">
    <source>
        <dbReference type="PROSITE-ProRule" id="PRU00023"/>
    </source>
</evidence>
<protein>
    <submittedName>
        <fullName evidence="2">Ankyrin repeat domain-containing protein</fullName>
    </submittedName>
</protein>